<feature type="region of interest" description="Disordered" evidence="1">
    <location>
        <begin position="1"/>
        <end position="70"/>
    </location>
</feature>
<sequence length="272" mass="30167">MDQHQELEVDVEGEPTDQRKEEEADADAGKPEEPTDQRKEEEEREEGDNLKEPTDQRKEDKPDGLTEQHKAEAVAVAVVVAEVDKSEELTDQRKAGAVVEVEVDKFEELTDQRKEEAAEDKDKETERSSSEESPSLFVHPCSLLLRYLVRAYAWCMGMADWFGGGGTRPSAAPAASLNSSREEAGEAAGVRTREISSSKTTDRVSSFQVFLQAFLISGLFSIVDDEALGHARTRFLQGFYVREMIVSMWAVRRPRPPGNPREGRGGGGGSHN</sequence>
<feature type="compositionally biased region" description="Basic and acidic residues" evidence="1">
    <location>
        <begin position="16"/>
        <end position="70"/>
    </location>
</feature>
<evidence type="ECO:0000313" key="3">
    <source>
        <dbReference type="Proteomes" id="UP000324705"/>
    </source>
</evidence>
<organism evidence="2 3">
    <name type="scientific">Triticum turgidum subsp. durum</name>
    <name type="common">Durum wheat</name>
    <name type="synonym">Triticum durum</name>
    <dbReference type="NCBI Taxonomy" id="4567"/>
    <lineage>
        <taxon>Eukaryota</taxon>
        <taxon>Viridiplantae</taxon>
        <taxon>Streptophyta</taxon>
        <taxon>Embryophyta</taxon>
        <taxon>Tracheophyta</taxon>
        <taxon>Spermatophyta</taxon>
        <taxon>Magnoliopsida</taxon>
        <taxon>Liliopsida</taxon>
        <taxon>Poales</taxon>
        <taxon>Poaceae</taxon>
        <taxon>BOP clade</taxon>
        <taxon>Pooideae</taxon>
        <taxon>Triticodae</taxon>
        <taxon>Triticeae</taxon>
        <taxon>Triticinae</taxon>
        <taxon>Triticum</taxon>
    </lineage>
</organism>
<dbReference type="OMA" id="YMQEVIT"/>
<dbReference type="Gramene" id="TRITD2Av1G278940.2">
    <property type="protein sequence ID" value="TRITD2Av1G278940.2"/>
    <property type="gene ID" value="TRITD2Av1G278940"/>
</dbReference>
<feature type="region of interest" description="Disordered" evidence="1">
    <location>
        <begin position="110"/>
        <end position="134"/>
    </location>
</feature>
<keyword evidence="3" id="KW-1185">Reference proteome</keyword>
<dbReference type="EMBL" id="LT934113">
    <property type="protein sequence ID" value="VAH38159.1"/>
    <property type="molecule type" value="Genomic_DNA"/>
</dbReference>
<dbReference type="AlphaFoldDB" id="A0A9R1P7A7"/>
<feature type="compositionally biased region" description="Basic and acidic residues" evidence="1">
    <location>
        <begin position="110"/>
        <end position="130"/>
    </location>
</feature>
<dbReference type="Proteomes" id="UP000324705">
    <property type="component" value="Chromosome 2A"/>
</dbReference>
<name>A0A9R1P7A7_TRITD</name>
<proteinExistence type="predicted"/>
<gene>
    <name evidence="2" type="ORF">TRITD_2Av1G278940</name>
</gene>
<evidence type="ECO:0000256" key="1">
    <source>
        <dbReference type="SAM" id="MobiDB-lite"/>
    </source>
</evidence>
<accession>A0A9R1P7A7</accession>
<evidence type="ECO:0000313" key="2">
    <source>
        <dbReference type="EMBL" id="VAH38159.1"/>
    </source>
</evidence>
<reference evidence="2 3" key="1">
    <citation type="submission" date="2017-09" db="EMBL/GenBank/DDBJ databases">
        <authorList>
            <consortium name="International Durum Wheat Genome Sequencing Consortium (IDWGSC)"/>
            <person name="Milanesi L."/>
        </authorList>
    </citation>
    <scope>NUCLEOTIDE SEQUENCE [LARGE SCALE GENOMIC DNA]</scope>
    <source>
        <strain evidence="3">cv. Svevo</strain>
    </source>
</reference>
<feature type="region of interest" description="Disordered" evidence="1">
    <location>
        <begin position="252"/>
        <end position="272"/>
    </location>
</feature>
<feature type="region of interest" description="Disordered" evidence="1">
    <location>
        <begin position="169"/>
        <end position="194"/>
    </location>
</feature>
<feature type="compositionally biased region" description="Low complexity" evidence="1">
    <location>
        <begin position="169"/>
        <end position="179"/>
    </location>
</feature>
<protein>
    <submittedName>
        <fullName evidence="2">Uncharacterized protein</fullName>
    </submittedName>
</protein>